<name>A0A175RND2_9HYPH</name>
<dbReference type="PATRIC" id="fig|401562.3.peg.2676"/>
<evidence type="ECO:0000313" key="3">
    <source>
        <dbReference type="EMBL" id="KTR05196.1"/>
    </source>
</evidence>
<protein>
    <submittedName>
        <fullName evidence="3">Uncharacterized protein</fullName>
    </submittedName>
</protein>
<dbReference type="EMBL" id="LDPZ01000030">
    <property type="protein sequence ID" value="KTQ94150.1"/>
    <property type="molecule type" value="Genomic_DNA"/>
</dbReference>
<gene>
    <name evidence="2" type="ORF">NS226_14865</name>
    <name evidence="3" type="ORF">NS365_14100</name>
</gene>
<sequence>MKLLGIGVWVMVVTLGSGFAMAKLSGGGEAPAPKQPTYFEGLDYKKTTSIAVPLISENAIQGYVLARFVYTIDGKLSATLAVPPDPIILDEAFRAVYSVSGFDFRHPERYDVAALLASIKETVNKRYGQKVVEDVMIDQFDFLPKNQMGGAMGGNQSKGEIEQLQSRGKT</sequence>
<proteinExistence type="predicted"/>
<feature type="compositionally biased region" description="Polar residues" evidence="1">
    <location>
        <begin position="154"/>
        <end position="170"/>
    </location>
</feature>
<dbReference type="Proteomes" id="UP000078272">
    <property type="component" value="Unassembled WGS sequence"/>
</dbReference>
<dbReference type="Proteomes" id="UP000078529">
    <property type="component" value="Unassembled WGS sequence"/>
</dbReference>
<dbReference type="AlphaFoldDB" id="A0A175RND2"/>
<dbReference type="STRING" id="401562.NS365_14100"/>
<reference evidence="4 5" key="1">
    <citation type="journal article" date="2016" name="Front. Microbiol.">
        <title>Genomic Resource of Rice Seed Associated Bacteria.</title>
        <authorList>
            <person name="Midha S."/>
            <person name="Bansal K."/>
            <person name="Sharma S."/>
            <person name="Kumar N."/>
            <person name="Patil P.P."/>
            <person name="Chaudhry V."/>
            <person name="Patil P.B."/>
        </authorList>
    </citation>
    <scope>NUCLEOTIDE SEQUENCE [LARGE SCALE GENOMIC DNA]</scope>
    <source>
        <strain evidence="2 4">NS226</strain>
        <strain evidence="3 5">NS365</strain>
    </source>
</reference>
<keyword evidence="5" id="KW-1185">Reference proteome</keyword>
<evidence type="ECO:0000313" key="5">
    <source>
        <dbReference type="Proteomes" id="UP000078529"/>
    </source>
</evidence>
<evidence type="ECO:0000313" key="2">
    <source>
        <dbReference type="EMBL" id="KTQ94150.1"/>
    </source>
</evidence>
<organism evidence="3 5">
    <name type="scientific">Aureimonas ureilytica</name>
    <dbReference type="NCBI Taxonomy" id="401562"/>
    <lineage>
        <taxon>Bacteria</taxon>
        <taxon>Pseudomonadati</taxon>
        <taxon>Pseudomonadota</taxon>
        <taxon>Alphaproteobacteria</taxon>
        <taxon>Hyphomicrobiales</taxon>
        <taxon>Aurantimonadaceae</taxon>
        <taxon>Aureimonas</taxon>
    </lineage>
</organism>
<dbReference type="EMBL" id="LDQA01000028">
    <property type="protein sequence ID" value="KTR05196.1"/>
    <property type="molecule type" value="Genomic_DNA"/>
</dbReference>
<evidence type="ECO:0000313" key="4">
    <source>
        <dbReference type="Proteomes" id="UP000078272"/>
    </source>
</evidence>
<comment type="caution">
    <text evidence="3">The sequence shown here is derived from an EMBL/GenBank/DDBJ whole genome shotgun (WGS) entry which is preliminary data.</text>
</comment>
<accession>A0A175RND2</accession>
<evidence type="ECO:0000256" key="1">
    <source>
        <dbReference type="SAM" id="MobiDB-lite"/>
    </source>
</evidence>
<feature type="region of interest" description="Disordered" evidence="1">
    <location>
        <begin position="149"/>
        <end position="170"/>
    </location>
</feature>